<dbReference type="CDD" id="cd13154">
    <property type="entry name" value="KOW_Mtr4"/>
    <property type="match status" value="1"/>
</dbReference>
<dbReference type="PANTHER" id="PTHR12131">
    <property type="entry name" value="ATP-DEPENDENT RNA AND DNA HELICASE"/>
    <property type="match status" value="1"/>
</dbReference>
<evidence type="ECO:0000256" key="22">
    <source>
        <dbReference type="ARBA" id="ARBA00077324"/>
    </source>
</evidence>
<comment type="catalytic activity">
    <reaction evidence="20">
        <text>ATP + H2O = ADP + phosphate + H(+)</text>
        <dbReference type="Rhea" id="RHEA:13065"/>
        <dbReference type="ChEBI" id="CHEBI:15377"/>
        <dbReference type="ChEBI" id="CHEBI:15378"/>
        <dbReference type="ChEBI" id="CHEBI:30616"/>
        <dbReference type="ChEBI" id="CHEBI:43474"/>
        <dbReference type="ChEBI" id="CHEBI:456216"/>
        <dbReference type="EC" id="3.6.4.13"/>
    </reaction>
    <physiologicalReaction direction="left-to-right" evidence="20">
        <dbReference type="Rhea" id="RHEA:13066"/>
    </physiologicalReaction>
</comment>
<comment type="subcellular location">
    <subcellularLocation>
        <location evidence="1">Nucleus speckle</location>
    </subcellularLocation>
    <subcellularLocation>
        <location evidence="2">Nucleus</location>
        <location evidence="2">Nucleolus</location>
    </subcellularLocation>
    <subcellularLocation>
        <location evidence="3">Nucleus</location>
        <location evidence="3">Nucleoplasm</location>
    </subcellularLocation>
</comment>
<dbReference type="GO" id="GO:0016607">
    <property type="term" value="C:nuclear speck"/>
    <property type="evidence" value="ECO:0007669"/>
    <property type="project" value="UniProtKB-SubCell"/>
</dbReference>
<dbReference type="Ensembl" id="ENSSPUT00000009711.1">
    <property type="protein sequence ID" value="ENSSPUP00000009098.1"/>
    <property type="gene ID" value="ENSSPUG00000007071.1"/>
</dbReference>
<dbReference type="GO" id="GO:0000176">
    <property type="term" value="C:nuclear exosome (RNase complex)"/>
    <property type="evidence" value="ECO:0007669"/>
    <property type="project" value="Ensembl"/>
</dbReference>
<evidence type="ECO:0000313" key="27">
    <source>
        <dbReference type="Ensembl" id="ENSSPUP00000009098.1"/>
    </source>
</evidence>
<dbReference type="GO" id="GO:0003723">
    <property type="term" value="F:RNA binding"/>
    <property type="evidence" value="ECO:0007669"/>
    <property type="project" value="InterPro"/>
</dbReference>
<evidence type="ECO:0000256" key="11">
    <source>
        <dbReference type="ARBA" id="ARBA00022741"/>
    </source>
</evidence>
<evidence type="ECO:0000256" key="2">
    <source>
        <dbReference type="ARBA" id="ARBA00004604"/>
    </source>
</evidence>
<keyword evidence="19" id="KW-0539">Nucleus</keyword>
<evidence type="ECO:0000259" key="26">
    <source>
        <dbReference type="PROSITE" id="PS51194"/>
    </source>
</evidence>
<evidence type="ECO:0000256" key="4">
    <source>
        <dbReference type="ARBA" id="ARBA00010140"/>
    </source>
</evidence>
<keyword evidence="12" id="KW-0227">DNA damage</keyword>
<dbReference type="FunFam" id="1.10.3380.30:FF:000002">
    <property type="entry name" value="superkiller viralicidic activity 2-like 2"/>
    <property type="match status" value="1"/>
</dbReference>
<dbReference type="Gene3D" id="1.10.3380.30">
    <property type="match status" value="2"/>
</dbReference>
<dbReference type="GO" id="GO:0006401">
    <property type="term" value="P:RNA catabolic process"/>
    <property type="evidence" value="ECO:0007669"/>
    <property type="project" value="Ensembl"/>
</dbReference>
<keyword evidence="10" id="KW-0747">Spliceosome</keyword>
<dbReference type="GO" id="GO:0003724">
    <property type="term" value="F:RNA helicase activity"/>
    <property type="evidence" value="ECO:0007669"/>
    <property type="project" value="UniProtKB-EC"/>
</dbReference>
<dbReference type="GO" id="GO:0005730">
    <property type="term" value="C:nucleolus"/>
    <property type="evidence" value="ECO:0007669"/>
    <property type="project" value="UniProtKB-SubCell"/>
</dbReference>
<dbReference type="InterPro" id="IPR012961">
    <property type="entry name" value="Ski2/MTR4_C"/>
</dbReference>
<dbReference type="CDD" id="cd18024">
    <property type="entry name" value="DEXHc_Mtr4-like"/>
    <property type="match status" value="1"/>
</dbReference>
<evidence type="ECO:0000256" key="20">
    <source>
        <dbReference type="ARBA" id="ARBA00049390"/>
    </source>
</evidence>
<evidence type="ECO:0000256" key="19">
    <source>
        <dbReference type="ARBA" id="ARBA00023242"/>
    </source>
</evidence>
<comment type="similarity">
    <text evidence="4">Belongs to the helicase family. SKI2 subfamily.</text>
</comment>
<evidence type="ECO:0000256" key="3">
    <source>
        <dbReference type="ARBA" id="ARBA00004642"/>
    </source>
</evidence>
<dbReference type="Pfam" id="PF21408">
    <property type="entry name" value="MTR4-like_stalk"/>
    <property type="match status" value="1"/>
</dbReference>
<dbReference type="InterPro" id="IPR011545">
    <property type="entry name" value="DEAD/DEAH_box_helicase_dom"/>
</dbReference>
<dbReference type="SMART" id="SM01142">
    <property type="entry name" value="DSHCT"/>
    <property type="match status" value="1"/>
</dbReference>
<evidence type="ECO:0000256" key="21">
    <source>
        <dbReference type="ARBA" id="ARBA00069430"/>
    </source>
</evidence>
<keyword evidence="8" id="KW-0597">Phosphoprotein</keyword>
<feature type="region of interest" description="Disordered" evidence="24">
    <location>
        <begin position="14"/>
        <end position="49"/>
    </location>
</feature>
<keyword evidence="15" id="KW-0067">ATP-binding</keyword>
<dbReference type="PROSITE" id="PS51194">
    <property type="entry name" value="HELICASE_CTER"/>
    <property type="match status" value="1"/>
</dbReference>
<dbReference type="PIRSF" id="PIRSF005198">
    <property type="entry name" value="Antiviral_helicase_SKI2"/>
    <property type="match status" value="1"/>
</dbReference>
<dbReference type="InterPro" id="IPR016438">
    <property type="entry name" value="SKI2-like"/>
</dbReference>
<feature type="domain" description="Helicase C-terminal" evidence="26">
    <location>
        <begin position="325"/>
        <end position="495"/>
    </location>
</feature>
<proteinExistence type="inferred from homology"/>
<dbReference type="SMART" id="SM00487">
    <property type="entry name" value="DEXDc"/>
    <property type="match status" value="1"/>
</dbReference>
<evidence type="ECO:0000256" key="24">
    <source>
        <dbReference type="SAM" id="MobiDB-lite"/>
    </source>
</evidence>
<evidence type="ECO:0000256" key="1">
    <source>
        <dbReference type="ARBA" id="ARBA00004324"/>
    </source>
</evidence>
<organism evidence="27 28">
    <name type="scientific">Sphenodon punctatus</name>
    <name type="common">Tuatara</name>
    <name type="synonym">Hatteria punctata</name>
    <dbReference type="NCBI Taxonomy" id="8508"/>
    <lineage>
        <taxon>Eukaryota</taxon>
        <taxon>Metazoa</taxon>
        <taxon>Chordata</taxon>
        <taxon>Craniata</taxon>
        <taxon>Vertebrata</taxon>
        <taxon>Euteleostomi</taxon>
        <taxon>Lepidosauria</taxon>
        <taxon>Sphenodontia</taxon>
        <taxon>Sphenodontidae</taxon>
        <taxon>Sphenodon</taxon>
    </lineage>
</organism>
<evidence type="ECO:0000256" key="16">
    <source>
        <dbReference type="ARBA" id="ARBA00022843"/>
    </source>
</evidence>
<keyword evidence="14" id="KW-0347">Helicase</keyword>
<reference evidence="27" key="1">
    <citation type="submission" date="2025-08" db="UniProtKB">
        <authorList>
            <consortium name="Ensembl"/>
        </authorList>
    </citation>
    <scope>IDENTIFICATION</scope>
</reference>
<evidence type="ECO:0000256" key="18">
    <source>
        <dbReference type="ARBA" id="ARBA00023187"/>
    </source>
</evidence>
<sequence length="949" mass="107662">MADAFGDDLFSVFEGDSAASTGPKKAKGAAATGKAKRPDAKSPVAATNIPGKNKREAEVDNNEDVIFGKKPKLEDVTTEDLNLADLMPKVKVQEVETVEGCTHEVSAVRVFLLFCEYPFILDAFQREAILCVDNNHSVLVSAHTSAGKTVCAEYAIALALREKQRVIFTSPIKALSNQKYREMYEEFQDVGLMTGDVTINPTASCLVMTTEILRSMLYRGSEVMREVAWVIFDEIHYMRDSERGVVWEETIILLPDNVHYVFLSATIPNARQFAEWICHLHKQPCHVIYTDYRPTPLQHYIFPAGGDGLHLVVDENVRDFYFERSIPMFLFHYSILTHHFSLSTQPPRNFSTHTSHLQVEHVLPLLKRGIGIHHGGLLPILKETIEILFSEGLIKALFATETFAMGINMPARTVLFTNARKFDGKDFRWISSGEYIQMSGRAGRRGMDDRGIVILMVDEKMSPTVGKQLLKGSADPLNSAFHLTYNMVLNLLRVEEINPEYMLEKSFYQFQHYRAIPGVVEKINKLEEQYNKIEIPNEESVVIYYKIRQQLAKLSKEIEEYIHKPKYCLPFLQPGRLVKVKNEDDDFGWGVVVNFSKKSNVKPNTGELDPLYVVEVLLHCSKESLKNSATEAAKPAKPDEKGEMQVVPVLVHLLSGLSSVRLYIPKDLRPIDNRQSVLKSVQEVQKRFPDGVPLLYPIDDMGIKDPGLKKVIQKIEAFEHRMYSHPLHNDSNLETVYKLCERKAQIAIDIKAAKRELKKARTVLQMDELKCRKRVLRRLGFATSSDVIEMKGRVACEISSADELLLTEMMFNGLFNDLSSEQATAFEMPKLTEQLAGPLRQMQECAKRIAKVSAEAKLEIDEENYLNAFRPNLMDVVYTWANGATFAHICKMTDVFEGSIIRCMRRLEELLRQMCQAAKAIGNTELENKFAEGITKIKRDIVFAASLYL</sequence>
<dbReference type="FunFam" id="1.10.3380.30:FF:000004">
    <property type="entry name" value="Superkiller viralicidic activity 2-like 2"/>
    <property type="match status" value="1"/>
</dbReference>
<evidence type="ECO:0000256" key="15">
    <source>
        <dbReference type="ARBA" id="ARBA00022840"/>
    </source>
</evidence>
<dbReference type="Pfam" id="PF08148">
    <property type="entry name" value="DSHCT"/>
    <property type="match status" value="1"/>
</dbReference>
<name>A0A8D0L4Z5_SPHPU</name>
<dbReference type="AlphaFoldDB" id="A0A8D0L4Z5"/>
<evidence type="ECO:0000256" key="6">
    <source>
        <dbReference type="ARBA" id="ARBA00022499"/>
    </source>
</evidence>
<dbReference type="GO" id="GO:0031499">
    <property type="term" value="C:TRAMP complex"/>
    <property type="evidence" value="ECO:0007669"/>
    <property type="project" value="Ensembl"/>
</dbReference>
<evidence type="ECO:0000259" key="25">
    <source>
        <dbReference type="PROSITE" id="PS51192"/>
    </source>
</evidence>
<dbReference type="SUPFAM" id="SSF52540">
    <property type="entry name" value="P-loop containing nucleoside triphosphate hydrolases"/>
    <property type="match status" value="1"/>
</dbReference>
<dbReference type="GO" id="GO:0000460">
    <property type="term" value="P:maturation of 5.8S rRNA"/>
    <property type="evidence" value="ECO:0007669"/>
    <property type="project" value="Ensembl"/>
</dbReference>
<keyword evidence="7" id="KW-0698">rRNA processing</keyword>
<feature type="compositionally biased region" description="Low complexity" evidence="24">
    <location>
        <begin position="17"/>
        <end position="33"/>
    </location>
</feature>
<dbReference type="InterPro" id="IPR001650">
    <property type="entry name" value="Helicase_C-like"/>
</dbReference>
<evidence type="ECO:0000256" key="12">
    <source>
        <dbReference type="ARBA" id="ARBA00022763"/>
    </source>
</evidence>
<keyword evidence="6" id="KW-1017">Isopeptide bond</keyword>
<dbReference type="FunFam" id="3.40.50.300:FF:000083">
    <property type="entry name" value="ATP-dependent RNA helicase DOB1"/>
    <property type="match status" value="1"/>
</dbReference>
<dbReference type="PROSITE" id="PS51192">
    <property type="entry name" value="HELICASE_ATP_BIND_1"/>
    <property type="match status" value="1"/>
</dbReference>
<evidence type="ECO:0000256" key="13">
    <source>
        <dbReference type="ARBA" id="ARBA00022801"/>
    </source>
</evidence>
<dbReference type="FunFam" id="2.40.30.300:FF:000001">
    <property type="entry name" value="Mtr4 exosome RNA helicase"/>
    <property type="match status" value="1"/>
</dbReference>
<dbReference type="InterPro" id="IPR048392">
    <property type="entry name" value="MTR4-like_stalk"/>
</dbReference>
<dbReference type="GO" id="GO:0006397">
    <property type="term" value="P:mRNA processing"/>
    <property type="evidence" value="ECO:0007669"/>
    <property type="project" value="UniProtKB-KW"/>
</dbReference>
<dbReference type="InterPro" id="IPR014001">
    <property type="entry name" value="Helicase_ATP-bd"/>
</dbReference>
<dbReference type="GO" id="GO:0006974">
    <property type="term" value="P:DNA damage response"/>
    <property type="evidence" value="ECO:0007669"/>
    <property type="project" value="UniProtKB-KW"/>
</dbReference>
<evidence type="ECO:0000256" key="5">
    <source>
        <dbReference type="ARBA" id="ARBA00012552"/>
    </source>
</evidence>
<dbReference type="GO" id="GO:0005524">
    <property type="term" value="F:ATP binding"/>
    <property type="evidence" value="ECO:0007669"/>
    <property type="project" value="UniProtKB-KW"/>
</dbReference>
<keyword evidence="18" id="KW-0508">mRNA splicing</keyword>
<accession>A0A8D0L4Z5</accession>
<keyword evidence="28" id="KW-1185">Reference proteome</keyword>
<evidence type="ECO:0000256" key="10">
    <source>
        <dbReference type="ARBA" id="ARBA00022728"/>
    </source>
</evidence>
<dbReference type="CDD" id="cd18795">
    <property type="entry name" value="SF2_C_Ski2"/>
    <property type="match status" value="1"/>
</dbReference>
<dbReference type="EC" id="3.6.4.13" evidence="5"/>
<dbReference type="GO" id="GO:0008380">
    <property type="term" value="P:RNA splicing"/>
    <property type="evidence" value="ECO:0007669"/>
    <property type="project" value="UniProtKB-KW"/>
</dbReference>
<keyword evidence="16" id="KW-0832">Ubl conjugation</keyword>
<dbReference type="InterPro" id="IPR050699">
    <property type="entry name" value="RNA-DNA_Helicase"/>
</dbReference>
<dbReference type="InterPro" id="IPR027417">
    <property type="entry name" value="P-loop_NTPase"/>
</dbReference>
<dbReference type="Pfam" id="PF13234">
    <property type="entry name" value="MTR4_beta-barrel"/>
    <property type="match status" value="1"/>
</dbReference>
<dbReference type="Pfam" id="PF00271">
    <property type="entry name" value="Helicase_C"/>
    <property type="match status" value="1"/>
</dbReference>
<evidence type="ECO:0000256" key="8">
    <source>
        <dbReference type="ARBA" id="ARBA00022553"/>
    </source>
</evidence>
<protein>
    <recommendedName>
        <fullName evidence="21">Exosome RNA helicase MTR4</fullName>
        <ecNumber evidence="5">3.6.4.13</ecNumber>
    </recommendedName>
    <alternativeName>
        <fullName evidence="23">Superkiller viralicidic activity 2-like 2</fullName>
    </alternativeName>
    <alternativeName>
        <fullName evidence="22">TRAMP-like complex helicase</fullName>
    </alternativeName>
</protein>
<evidence type="ECO:0000256" key="23">
    <source>
        <dbReference type="ARBA" id="ARBA00082023"/>
    </source>
</evidence>
<feature type="domain" description="Helicase ATP-binding" evidence="25">
    <location>
        <begin position="129"/>
        <end position="285"/>
    </location>
</feature>
<dbReference type="GO" id="GO:0071013">
    <property type="term" value="C:catalytic step 2 spliceosome"/>
    <property type="evidence" value="ECO:0007669"/>
    <property type="project" value="Ensembl"/>
</dbReference>
<dbReference type="Pfam" id="PF00270">
    <property type="entry name" value="DEAD"/>
    <property type="match status" value="1"/>
</dbReference>
<evidence type="ECO:0000313" key="28">
    <source>
        <dbReference type="Proteomes" id="UP000694392"/>
    </source>
</evidence>
<dbReference type="Proteomes" id="UP000694392">
    <property type="component" value="Unplaced"/>
</dbReference>
<dbReference type="GeneTree" id="ENSGT00940000156183"/>
<dbReference type="Gene3D" id="3.40.50.300">
    <property type="entry name" value="P-loop containing nucleotide triphosphate hydrolases"/>
    <property type="match status" value="2"/>
</dbReference>
<dbReference type="Gene3D" id="2.40.30.300">
    <property type="match status" value="1"/>
</dbReference>
<gene>
    <name evidence="27" type="primary">MTREX</name>
</gene>
<dbReference type="GO" id="GO:0016787">
    <property type="term" value="F:hydrolase activity"/>
    <property type="evidence" value="ECO:0007669"/>
    <property type="project" value="UniProtKB-KW"/>
</dbReference>
<evidence type="ECO:0000256" key="17">
    <source>
        <dbReference type="ARBA" id="ARBA00022990"/>
    </source>
</evidence>
<evidence type="ECO:0000256" key="7">
    <source>
        <dbReference type="ARBA" id="ARBA00022552"/>
    </source>
</evidence>
<dbReference type="PANTHER" id="PTHR12131:SF7">
    <property type="entry name" value="EXOSOME RNA HELICASE MTR4"/>
    <property type="match status" value="1"/>
</dbReference>
<dbReference type="SMART" id="SM00490">
    <property type="entry name" value="HELICc"/>
    <property type="match status" value="1"/>
</dbReference>
<keyword evidence="9" id="KW-0507">mRNA processing</keyword>
<evidence type="ECO:0000256" key="14">
    <source>
        <dbReference type="ARBA" id="ARBA00022806"/>
    </source>
</evidence>
<evidence type="ECO:0000256" key="9">
    <source>
        <dbReference type="ARBA" id="ARBA00022664"/>
    </source>
</evidence>
<reference evidence="27" key="2">
    <citation type="submission" date="2025-09" db="UniProtKB">
        <authorList>
            <consortium name="Ensembl"/>
        </authorList>
    </citation>
    <scope>IDENTIFICATION</scope>
</reference>
<keyword evidence="11" id="KW-0547">Nucleotide-binding</keyword>
<dbReference type="OMA" id="IMLKNYN"/>
<keyword evidence="13" id="KW-0378">Hydrolase</keyword>
<dbReference type="InterPro" id="IPR025696">
    <property type="entry name" value="Beta-barrel_MTR4"/>
</dbReference>
<keyword evidence="17" id="KW-0007">Acetylation</keyword>